<evidence type="ECO:0000256" key="1">
    <source>
        <dbReference type="SAM" id="MobiDB-lite"/>
    </source>
</evidence>
<name>A0A2J6QG60_9HELO</name>
<feature type="region of interest" description="Disordered" evidence="1">
    <location>
        <begin position="1"/>
        <end position="34"/>
    </location>
</feature>
<organism evidence="2 3">
    <name type="scientific">Hyaloscypha hepaticicola</name>
    <dbReference type="NCBI Taxonomy" id="2082293"/>
    <lineage>
        <taxon>Eukaryota</taxon>
        <taxon>Fungi</taxon>
        <taxon>Dikarya</taxon>
        <taxon>Ascomycota</taxon>
        <taxon>Pezizomycotina</taxon>
        <taxon>Leotiomycetes</taxon>
        <taxon>Helotiales</taxon>
        <taxon>Hyaloscyphaceae</taxon>
        <taxon>Hyaloscypha</taxon>
    </lineage>
</organism>
<keyword evidence="3" id="KW-1185">Reference proteome</keyword>
<dbReference type="OrthoDB" id="10561194at2759"/>
<evidence type="ECO:0000313" key="3">
    <source>
        <dbReference type="Proteomes" id="UP000235672"/>
    </source>
</evidence>
<feature type="compositionally biased region" description="Polar residues" evidence="1">
    <location>
        <begin position="1"/>
        <end position="12"/>
    </location>
</feature>
<accession>A0A2J6QG60</accession>
<protein>
    <submittedName>
        <fullName evidence="2">Uncharacterized protein</fullName>
    </submittedName>
</protein>
<dbReference type="EMBL" id="KZ613470">
    <property type="protein sequence ID" value="PMD25263.1"/>
    <property type="molecule type" value="Genomic_DNA"/>
</dbReference>
<gene>
    <name evidence="2" type="ORF">NA56DRAFT_699181</name>
</gene>
<sequence>MSLPKQASTAVTKQDVLANSKAQYPDSEKQRGEMEVEYRVRSQNTNDENDEDISKGTSAKAKLNQAAIKANPEVELFSEFPHIYKGAVSEQKDSCMTPALFKRNPPKGQP</sequence>
<reference evidence="2 3" key="1">
    <citation type="submission" date="2016-05" db="EMBL/GenBank/DDBJ databases">
        <title>A degradative enzymes factory behind the ericoid mycorrhizal symbiosis.</title>
        <authorList>
            <consortium name="DOE Joint Genome Institute"/>
            <person name="Martino E."/>
            <person name="Morin E."/>
            <person name="Grelet G."/>
            <person name="Kuo A."/>
            <person name="Kohler A."/>
            <person name="Daghino S."/>
            <person name="Barry K."/>
            <person name="Choi C."/>
            <person name="Cichocki N."/>
            <person name="Clum A."/>
            <person name="Copeland A."/>
            <person name="Hainaut M."/>
            <person name="Haridas S."/>
            <person name="Labutti K."/>
            <person name="Lindquist E."/>
            <person name="Lipzen A."/>
            <person name="Khouja H.-R."/>
            <person name="Murat C."/>
            <person name="Ohm R."/>
            <person name="Olson A."/>
            <person name="Spatafora J."/>
            <person name="Veneault-Fourrey C."/>
            <person name="Henrissat B."/>
            <person name="Grigoriev I."/>
            <person name="Martin F."/>
            <person name="Perotto S."/>
        </authorList>
    </citation>
    <scope>NUCLEOTIDE SEQUENCE [LARGE SCALE GENOMIC DNA]</scope>
    <source>
        <strain evidence="2 3">UAMH 7357</strain>
    </source>
</reference>
<dbReference type="Proteomes" id="UP000235672">
    <property type="component" value="Unassembled WGS sequence"/>
</dbReference>
<proteinExistence type="predicted"/>
<evidence type="ECO:0000313" key="2">
    <source>
        <dbReference type="EMBL" id="PMD25263.1"/>
    </source>
</evidence>
<dbReference type="AlphaFoldDB" id="A0A2J6QG60"/>